<evidence type="ECO:0000313" key="2">
    <source>
        <dbReference type="EMBL" id="AAW27742.1"/>
    </source>
</evidence>
<sequence>MKINKSIGWLPFFLNIQCPTSLLFTVILTNTTHVSKISTVKYHGQISLPHAKTGRTAEQYTRFLIDRNISKYAIGTVNWQKLDKIIEFALRFRQILNHQDWSGFQDK</sequence>
<accession>Q5D8W4</accession>
<organism evidence="2">
    <name type="scientific">Schistosoma japonicum</name>
    <name type="common">Blood fluke</name>
    <dbReference type="NCBI Taxonomy" id="6182"/>
    <lineage>
        <taxon>Eukaryota</taxon>
        <taxon>Metazoa</taxon>
        <taxon>Spiralia</taxon>
        <taxon>Lophotrochozoa</taxon>
        <taxon>Platyhelminthes</taxon>
        <taxon>Trematoda</taxon>
        <taxon>Digenea</taxon>
        <taxon>Strigeidida</taxon>
        <taxon>Schistosomatoidea</taxon>
        <taxon>Schistosomatidae</taxon>
        <taxon>Schistosoma</taxon>
    </lineage>
</organism>
<keyword evidence="1" id="KW-1133">Transmembrane helix</keyword>
<name>Q5D8W4_SCHJA</name>
<evidence type="ECO:0000256" key="1">
    <source>
        <dbReference type="SAM" id="Phobius"/>
    </source>
</evidence>
<feature type="transmembrane region" description="Helical" evidence="1">
    <location>
        <begin position="7"/>
        <end position="28"/>
    </location>
</feature>
<dbReference type="AlphaFoldDB" id="Q5D8W4"/>
<proteinExistence type="evidence at transcript level"/>
<dbReference type="EMBL" id="AY816010">
    <property type="protein sequence ID" value="AAW27742.1"/>
    <property type="molecule type" value="mRNA"/>
</dbReference>
<protein>
    <submittedName>
        <fullName evidence="2">SJCHGC02978 protein</fullName>
    </submittedName>
</protein>
<keyword evidence="1" id="KW-0472">Membrane</keyword>
<reference evidence="2" key="2">
    <citation type="journal article" date="2006" name="PLoS Pathog.">
        <title>New perspectives on host-parasite interplay by comparative transcriptomic and proteomic analyses of Schistosoma japonicum.</title>
        <authorList>
            <person name="Liu F."/>
            <person name="Lu J."/>
            <person name="Hu W."/>
            <person name="Wang S.Y."/>
            <person name="Cui S.J."/>
            <person name="Chi M."/>
            <person name="Yan Q."/>
            <person name="Wang X.R."/>
            <person name="Song H.D."/>
            <person name="Xu X.N."/>
            <person name="Wang J.J."/>
            <person name="Zhang X.L."/>
            <person name="Zhang X."/>
            <person name="Wang Z.Q."/>
            <person name="Xue C.L."/>
            <person name="Brindley P.J."/>
            <person name="McManus D.P."/>
            <person name="Yang P.Y."/>
            <person name="Feng Z."/>
            <person name="Chen Z."/>
            <person name="Han Z.G."/>
        </authorList>
    </citation>
    <scope>NUCLEOTIDE SEQUENCE</scope>
</reference>
<reference evidence="2" key="1">
    <citation type="submission" date="2004-11" db="EMBL/GenBank/DDBJ databases">
        <title>The full-length cDNA sequences of Schistosoma japonicum genes.</title>
        <authorList>
            <person name="Han Z."/>
        </authorList>
    </citation>
    <scope>NUCLEOTIDE SEQUENCE</scope>
</reference>
<keyword evidence="1" id="KW-0812">Transmembrane</keyword>